<dbReference type="InterPro" id="IPR014016">
    <property type="entry name" value="UvrD-like_ATP-bd"/>
</dbReference>
<evidence type="ECO:0000256" key="3">
    <source>
        <dbReference type="ARBA" id="ARBA00022806"/>
    </source>
</evidence>
<dbReference type="GO" id="GO:0005524">
    <property type="term" value="F:ATP binding"/>
    <property type="evidence" value="ECO:0007669"/>
    <property type="project" value="UniProtKB-UniRule"/>
</dbReference>
<feature type="compositionally biased region" description="Polar residues" evidence="6">
    <location>
        <begin position="32"/>
        <end position="41"/>
    </location>
</feature>
<keyword evidence="4 5" id="KW-0067">ATP-binding</keyword>
<feature type="domain" description="UvrD-like helicase ATP-binding" evidence="7">
    <location>
        <begin position="134"/>
        <end position="234"/>
    </location>
</feature>
<evidence type="ECO:0000256" key="2">
    <source>
        <dbReference type="ARBA" id="ARBA00022801"/>
    </source>
</evidence>
<dbReference type="GO" id="GO:0000725">
    <property type="term" value="P:recombinational repair"/>
    <property type="evidence" value="ECO:0007669"/>
    <property type="project" value="TreeGrafter"/>
</dbReference>
<dbReference type="GO" id="GO:0016787">
    <property type="term" value="F:hydrolase activity"/>
    <property type="evidence" value="ECO:0007669"/>
    <property type="project" value="UniProtKB-UniRule"/>
</dbReference>
<keyword evidence="2 5" id="KW-0378">Hydrolase</keyword>
<organism evidence="8">
    <name type="scientific">Ananas comosus var. bracteatus</name>
    <name type="common">red pineapple</name>
    <dbReference type="NCBI Taxonomy" id="296719"/>
    <lineage>
        <taxon>Eukaryota</taxon>
        <taxon>Viridiplantae</taxon>
        <taxon>Streptophyta</taxon>
        <taxon>Embryophyta</taxon>
        <taxon>Tracheophyta</taxon>
        <taxon>Spermatophyta</taxon>
        <taxon>Magnoliopsida</taxon>
        <taxon>Liliopsida</taxon>
        <taxon>Poales</taxon>
        <taxon>Bromeliaceae</taxon>
        <taxon>Bromelioideae</taxon>
        <taxon>Ananas</taxon>
    </lineage>
</organism>
<dbReference type="PANTHER" id="PTHR11070">
    <property type="entry name" value="UVRD / RECB / PCRA DNA HELICASE FAMILY MEMBER"/>
    <property type="match status" value="1"/>
</dbReference>
<evidence type="ECO:0000313" key="8">
    <source>
        <dbReference type="EMBL" id="CAD1818520.1"/>
    </source>
</evidence>
<dbReference type="GO" id="GO:0005634">
    <property type="term" value="C:nucleus"/>
    <property type="evidence" value="ECO:0007669"/>
    <property type="project" value="TreeGrafter"/>
</dbReference>
<dbReference type="PROSITE" id="PS51198">
    <property type="entry name" value="UVRD_HELICASE_ATP_BIND"/>
    <property type="match status" value="1"/>
</dbReference>
<dbReference type="Gene3D" id="3.40.50.300">
    <property type="entry name" value="P-loop containing nucleotide triphosphate hydrolases"/>
    <property type="match status" value="1"/>
</dbReference>
<reference evidence="8" key="1">
    <citation type="submission" date="2020-07" db="EMBL/GenBank/DDBJ databases">
        <authorList>
            <person name="Lin J."/>
        </authorList>
    </citation>
    <scope>NUCLEOTIDE SEQUENCE</scope>
</reference>
<dbReference type="AlphaFoldDB" id="A0A6V7NIX5"/>
<evidence type="ECO:0000259" key="7">
    <source>
        <dbReference type="PROSITE" id="PS51198"/>
    </source>
</evidence>
<keyword evidence="3 5" id="KW-0347">Helicase</keyword>
<dbReference type="EMBL" id="LR862139">
    <property type="protein sequence ID" value="CAD1818520.1"/>
    <property type="molecule type" value="Genomic_DNA"/>
</dbReference>
<feature type="compositionally biased region" description="Polar residues" evidence="6">
    <location>
        <begin position="55"/>
        <end position="65"/>
    </location>
</feature>
<dbReference type="InterPro" id="IPR027417">
    <property type="entry name" value="P-loop_NTPase"/>
</dbReference>
<sequence length="234" mass="25408">MNEENAPPLGSRIVHHFHSTKPFLPCKRPLQSLPNFSNERNNTPREAEAGECSTPAKTPKSSNSYHGVLDEDLDEAFLQQVDALCEERSASKKEKPAVEEGINSRNSAGGEDLRSDGPLSDDSVPQKYHEYLRSLNDAQREAACCETAVPLMIIAGPGSGKTSTMVGRVLTLLKEGIGPSNILAMTFTTAAASEMRDRIGAVVGKAVAKELSISTFHSFCLQLCRSHADKYVDF</sequence>
<accession>A0A6V7NIX5</accession>
<dbReference type="InterPro" id="IPR000212">
    <property type="entry name" value="DNA_helicase_UvrD/REP"/>
</dbReference>
<feature type="compositionally biased region" description="Basic and acidic residues" evidence="6">
    <location>
        <begin position="88"/>
        <end position="98"/>
    </location>
</feature>
<evidence type="ECO:0000256" key="6">
    <source>
        <dbReference type="SAM" id="MobiDB-lite"/>
    </source>
</evidence>
<feature type="binding site" evidence="5">
    <location>
        <begin position="155"/>
        <end position="162"/>
    </location>
    <ligand>
        <name>ATP</name>
        <dbReference type="ChEBI" id="CHEBI:30616"/>
    </ligand>
</feature>
<dbReference type="GO" id="GO:0043138">
    <property type="term" value="F:3'-5' DNA helicase activity"/>
    <property type="evidence" value="ECO:0007669"/>
    <property type="project" value="TreeGrafter"/>
</dbReference>
<dbReference type="GO" id="GO:0003677">
    <property type="term" value="F:DNA binding"/>
    <property type="evidence" value="ECO:0007669"/>
    <property type="project" value="InterPro"/>
</dbReference>
<protein>
    <recommendedName>
        <fullName evidence="7">UvrD-like helicase ATP-binding domain-containing protein</fullName>
    </recommendedName>
</protein>
<dbReference type="SUPFAM" id="SSF52540">
    <property type="entry name" value="P-loop containing nucleoside triphosphate hydrolases"/>
    <property type="match status" value="1"/>
</dbReference>
<dbReference type="PANTHER" id="PTHR11070:SF61">
    <property type="entry name" value="DNA 3'-5' HELICASE"/>
    <property type="match status" value="1"/>
</dbReference>
<proteinExistence type="predicted"/>
<dbReference type="CDD" id="cd17932">
    <property type="entry name" value="DEXQc_UvrD"/>
    <property type="match status" value="1"/>
</dbReference>
<feature type="region of interest" description="Disordered" evidence="6">
    <location>
        <begin position="26"/>
        <end position="67"/>
    </location>
</feature>
<evidence type="ECO:0000256" key="5">
    <source>
        <dbReference type="PROSITE-ProRule" id="PRU00560"/>
    </source>
</evidence>
<evidence type="ECO:0000256" key="1">
    <source>
        <dbReference type="ARBA" id="ARBA00022741"/>
    </source>
</evidence>
<feature type="region of interest" description="Disordered" evidence="6">
    <location>
        <begin position="88"/>
        <end position="124"/>
    </location>
</feature>
<gene>
    <name evidence="8" type="ORF">CB5_LOCUS1731</name>
</gene>
<name>A0A6V7NIX5_ANACO</name>
<keyword evidence="1 5" id="KW-0547">Nucleotide-binding</keyword>
<dbReference type="Pfam" id="PF00580">
    <property type="entry name" value="UvrD-helicase"/>
    <property type="match status" value="1"/>
</dbReference>
<evidence type="ECO:0000256" key="4">
    <source>
        <dbReference type="ARBA" id="ARBA00022840"/>
    </source>
</evidence>